<feature type="region of interest" description="Disordered" evidence="1">
    <location>
        <begin position="1"/>
        <end position="356"/>
    </location>
</feature>
<dbReference type="AlphaFoldDB" id="A0AAV2HDD7"/>
<feature type="compositionally biased region" description="Basic and acidic residues" evidence="1">
    <location>
        <begin position="504"/>
        <end position="547"/>
    </location>
</feature>
<feature type="region of interest" description="Disordered" evidence="1">
    <location>
        <begin position="444"/>
        <end position="577"/>
    </location>
</feature>
<feature type="compositionally biased region" description="Polar residues" evidence="1">
    <location>
        <begin position="200"/>
        <end position="213"/>
    </location>
</feature>
<feature type="compositionally biased region" description="Pro residues" evidence="1">
    <location>
        <begin position="222"/>
        <end position="236"/>
    </location>
</feature>
<dbReference type="Gene3D" id="2.30.30.40">
    <property type="entry name" value="SH3 Domains"/>
    <property type="match status" value="1"/>
</dbReference>
<evidence type="ECO:0000313" key="3">
    <source>
        <dbReference type="Proteomes" id="UP001497497"/>
    </source>
</evidence>
<evidence type="ECO:0000313" key="2">
    <source>
        <dbReference type="EMBL" id="CAL1530133.1"/>
    </source>
</evidence>
<dbReference type="EMBL" id="CAXITT010000062">
    <property type="protein sequence ID" value="CAL1530133.1"/>
    <property type="molecule type" value="Genomic_DNA"/>
</dbReference>
<reference evidence="2 3" key="1">
    <citation type="submission" date="2024-04" db="EMBL/GenBank/DDBJ databases">
        <authorList>
            <consortium name="Genoscope - CEA"/>
            <person name="William W."/>
        </authorList>
    </citation>
    <scope>NUCLEOTIDE SEQUENCE [LARGE SCALE GENOMIC DNA]</scope>
</reference>
<feature type="compositionally biased region" description="Basic and acidic residues" evidence="1">
    <location>
        <begin position="251"/>
        <end position="264"/>
    </location>
</feature>
<name>A0AAV2HDD7_LYMST</name>
<feature type="compositionally biased region" description="Acidic residues" evidence="1">
    <location>
        <begin position="483"/>
        <end position="494"/>
    </location>
</feature>
<dbReference type="InterPro" id="IPR043443">
    <property type="entry name" value="FYB1/2-like"/>
</dbReference>
<protein>
    <recommendedName>
        <fullName evidence="4">FYN binding protein</fullName>
    </recommendedName>
</protein>
<dbReference type="GO" id="GO:0072659">
    <property type="term" value="P:protein localization to plasma membrane"/>
    <property type="evidence" value="ECO:0007669"/>
    <property type="project" value="TreeGrafter"/>
</dbReference>
<evidence type="ECO:0000256" key="1">
    <source>
        <dbReference type="SAM" id="MobiDB-lite"/>
    </source>
</evidence>
<dbReference type="Proteomes" id="UP001497497">
    <property type="component" value="Unassembled WGS sequence"/>
</dbReference>
<organism evidence="2 3">
    <name type="scientific">Lymnaea stagnalis</name>
    <name type="common">Great pond snail</name>
    <name type="synonym">Helix stagnalis</name>
    <dbReference type="NCBI Taxonomy" id="6523"/>
    <lineage>
        <taxon>Eukaryota</taxon>
        <taxon>Metazoa</taxon>
        <taxon>Spiralia</taxon>
        <taxon>Lophotrochozoa</taxon>
        <taxon>Mollusca</taxon>
        <taxon>Gastropoda</taxon>
        <taxon>Heterobranchia</taxon>
        <taxon>Euthyneura</taxon>
        <taxon>Panpulmonata</taxon>
        <taxon>Hygrophila</taxon>
        <taxon>Lymnaeoidea</taxon>
        <taxon>Lymnaeidae</taxon>
        <taxon>Lymnaea</taxon>
    </lineage>
</organism>
<sequence length="667" mass="72400">MSSVKTRLKLFEQSQDTEDMANVGRPKPATKAVPPVLARFQQIQQNEGGSVNSPLAETNKPTPVATKWGAANSSASDVKNAPTPGGAQKWGGGGSTSTPDNKPATKWGAGRGVPTPFSVRQEDLENAIRRSPSAAADSKPQNEADKKPPVKTAIKPLTTPAKPPLSTAKPPTEALKPPPPTKSTEQPKKPSDTLHVTPANGPNRSPSPSSVKTLNTSNSPLASPPPATSPQPPPGSAPLTNSTVPPSGNHESSESERGKFDFKSQMKNRKSITSLSLGNGHVERTPFSELASPNEAEDKSPKSIPSHAKNFTPPSKLADSHTSPKPVNVMMRAAAGKDKTTHEMKRQSSGIIIERKTDQKKFKKVKLAPLSPGVSPPVKPALPDNIDLSQIKMEYEQTCKRFAGESDAADAMTDGTDEDIYDDGVTVPVLPRRSTFKRQSERISLIPDMDPEEEGIIYDDGVTVVPTEDEIYADGETEKEIVEPETEDIYEDEGSFAQPQESEEDKKKRLKEEAEAKKREEKEKRDREKEEEKKRKKEDKDKKEALKKLKKFGLTGNEPKVGEGQIKQDARGSGQNLTVKKGQTAMILRLDGNPANKWLVQVETNIGYVDNSNIDVDPAIIKKAMGNLRKDSHASGDNLDQPTYDDVPNDGAVAPDHESDGEIYEEL</sequence>
<accession>A0AAV2HDD7</accession>
<dbReference type="GO" id="GO:0007229">
    <property type="term" value="P:integrin-mediated signaling pathway"/>
    <property type="evidence" value="ECO:0007669"/>
    <property type="project" value="InterPro"/>
</dbReference>
<dbReference type="PANTHER" id="PTHR16830">
    <property type="entry name" value="SH2 CONTAINING ADAPTOR PRAM-1 RELATED"/>
    <property type="match status" value="1"/>
</dbReference>
<comment type="caution">
    <text evidence="2">The sequence shown here is derived from an EMBL/GenBank/DDBJ whole genome shotgun (WGS) entry which is preliminary data.</text>
</comment>
<proteinExistence type="predicted"/>
<evidence type="ECO:0008006" key="4">
    <source>
        <dbReference type="Google" id="ProtNLM"/>
    </source>
</evidence>
<gene>
    <name evidence="2" type="ORF">GSLYS_00004266001</name>
</gene>
<keyword evidence="3" id="KW-1185">Reference proteome</keyword>
<feature type="region of interest" description="Disordered" evidence="1">
    <location>
        <begin position="630"/>
        <end position="667"/>
    </location>
</feature>
<feature type="compositionally biased region" description="Polar residues" evidence="1">
    <location>
        <begin position="41"/>
        <end position="61"/>
    </location>
</feature>
<feature type="compositionally biased region" description="Basic and acidic residues" evidence="1">
    <location>
        <begin position="335"/>
        <end position="346"/>
    </location>
</feature>
<feature type="compositionally biased region" description="Polar residues" evidence="1">
    <location>
        <begin position="241"/>
        <end position="250"/>
    </location>
</feature>
<dbReference type="GO" id="GO:0005886">
    <property type="term" value="C:plasma membrane"/>
    <property type="evidence" value="ECO:0007669"/>
    <property type="project" value="InterPro"/>
</dbReference>
<dbReference type="GO" id="GO:0050852">
    <property type="term" value="P:T cell receptor signaling pathway"/>
    <property type="evidence" value="ECO:0007669"/>
    <property type="project" value="TreeGrafter"/>
</dbReference>
<dbReference type="PANTHER" id="PTHR16830:SF12">
    <property type="entry name" value="PDZ DOMAIN-CONTAINING PROTEIN"/>
    <property type="match status" value="1"/>
</dbReference>